<accession>A0A518HY95</accession>
<reference evidence="1 2" key="1">
    <citation type="submission" date="2019-03" db="EMBL/GenBank/DDBJ databases">
        <title>Deep-cultivation of Planctomycetes and their phenomic and genomic characterization uncovers novel biology.</title>
        <authorList>
            <person name="Wiegand S."/>
            <person name="Jogler M."/>
            <person name="Boedeker C."/>
            <person name="Pinto D."/>
            <person name="Vollmers J."/>
            <person name="Rivas-Marin E."/>
            <person name="Kohn T."/>
            <person name="Peeters S.H."/>
            <person name="Heuer A."/>
            <person name="Rast P."/>
            <person name="Oberbeckmann S."/>
            <person name="Bunk B."/>
            <person name="Jeske O."/>
            <person name="Meyerdierks A."/>
            <person name="Storesund J.E."/>
            <person name="Kallscheuer N."/>
            <person name="Luecker S."/>
            <person name="Lage O.M."/>
            <person name="Pohl T."/>
            <person name="Merkel B.J."/>
            <person name="Hornburger P."/>
            <person name="Mueller R.-W."/>
            <person name="Bruemmer F."/>
            <person name="Labrenz M."/>
            <person name="Spormann A.M."/>
            <person name="Op den Camp H."/>
            <person name="Overmann J."/>
            <person name="Amann R."/>
            <person name="Jetten M.S.M."/>
            <person name="Mascher T."/>
            <person name="Medema M.H."/>
            <person name="Devos D.P."/>
            <person name="Kaster A.-K."/>
            <person name="Ovreas L."/>
            <person name="Rohde M."/>
            <person name="Galperin M.Y."/>
            <person name="Jogler C."/>
        </authorList>
    </citation>
    <scope>NUCLEOTIDE SEQUENCE [LARGE SCALE GENOMIC DNA]</scope>
    <source>
        <strain evidence="1 2">Enr13</strain>
    </source>
</reference>
<protein>
    <submittedName>
        <fullName evidence="1">Uncharacterized protein</fullName>
    </submittedName>
</protein>
<gene>
    <name evidence="1" type="ORF">Enr13x_56230</name>
</gene>
<dbReference type="EMBL" id="CP037423">
    <property type="protein sequence ID" value="QDV45744.1"/>
    <property type="molecule type" value="Genomic_DNA"/>
</dbReference>
<evidence type="ECO:0000313" key="2">
    <source>
        <dbReference type="Proteomes" id="UP000319004"/>
    </source>
</evidence>
<name>A0A518HY95_9BACT</name>
<organism evidence="1 2">
    <name type="scientific">Stieleria neptunia</name>
    <dbReference type="NCBI Taxonomy" id="2527979"/>
    <lineage>
        <taxon>Bacteria</taxon>
        <taxon>Pseudomonadati</taxon>
        <taxon>Planctomycetota</taxon>
        <taxon>Planctomycetia</taxon>
        <taxon>Pirellulales</taxon>
        <taxon>Pirellulaceae</taxon>
        <taxon>Stieleria</taxon>
    </lineage>
</organism>
<dbReference type="AlphaFoldDB" id="A0A518HY95"/>
<keyword evidence="2" id="KW-1185">Reference proteome</keyword>
<evidence type="ECO:0000313" key="1">
    <source>
        <dbReference type="EMBL" id="QDV45744.1"/>
    </source>
</evidence>
<dbReference type="KEGG" id="snep:Enr13x_56230"/>
<sequence length="78" mass="8442">MGAIRRPTPVRCSAGLSDEQSLVKVVEIDLLDGVADGKMECGYGTIGLQGALPATFPPCESMHRDQFHWVSVVTSFMM</sequence>
<dbReference type="Proteomes" id="UP000319004">
    <property type="component" value="Chromosome"/>
</dbReference>
<proteinExistence type="predicted"/>